<gene>
    <name evidence="1" type="ORF">NX02_02795</name>
</gene>
<evidence type="ECO:0000313" key="1">
    <source>
        <dbReference type="EMBL" id="AHE52317.1"/>
    </source>
</evidence>
<sequence length="80" mass="9112">MGIIDHEIDAHRTCRFLKAQDFGHLRDRRIQFMMKENPASQISHSQPLLILDKIVGETGTTLCHQIAMDSMRLDHGVAIT</sequence>
<accession>W0A764</accession>
<protein>
    <submittedName>
        <fullName evidence="1">Uncharacterized protein</fullName>
    </submittedName>
</protein>
<dbReference type="KEGG" id="ssan:NX02_02795"/>
<dbReference type="Proteomes" id="UP000018851">
    <property type="component" value="Chromosome"/>
</dbReference>
<proteinExistence type="predicted"/>
<dbReference type="HOGENOM" id="CLU_2587944_0_0_5"/>
<dbReference type="AlphaFoldDB" id="W0A764"/>
<keyword evidence="2" id="KW-1185">Reference proteome</keyword>
<name>W0A764_9SPHN</name>
<dbReference type="STRING" id="1123269.NX02_02795"/>
<dbReference type="EMBL" id="CP006644">
    <property type="protein sequence ID" value="AHE52317.1"/>
    <property type="molecule type" value="Genomic_DNA"/>
</dbReference>
<reference evidence="1 2" key="1">
    <citation type="submission" date="2013-07" db="EMBL/GenBank/DDBJ databases">
        <title>Completed genome of Sphingomonas sanxanigenens NX02.</title>
        <authorList>
            <person name="Ma T."/>
            <person name="Huang H."/>
            <person name="Wu M."/>
            <person name="Li X."/>
            <person name="Li G."/>
        </authorList>
    </citation>
    <scope>NUCLEOTIDE SEQUENCE [LARGE SCALE GENOMIC DNA]</scope>
    <source>
        <strain evidence="1 2">NX02</strain>
    </source>
</reference>
<evidence type="ECO:0000313" key="2">
    <source>
        <dbReference type="Proteomes" id="UP000018851"/>
    </source>
</evidence>
<organism evidence="1 2">
    <name type="scientific">Sphingomonas sanxanigenens DSM 19645 = NX02</name>
    <dbReference type="NCBI Taxonomy" id="1123269"/>
    <lineage>
        <taxon>Bacteria</taxon>
        <taxon>Pseudomonadati</taxon>
        <taxon>Pseudomonadota</taxon>
        <taxon>Alphaproteobacteria</taxon>
        <taxon>Sphingomonadales</taxon>
        <taxon>Sphingomonadaceae</taxon>
        <taxon>Sphingomonas</taxon>
    </lineage>
</organism>
<dbReference type="PATRIC" id="fig|1123269.5.peg.540"/>